<dbReference type="CDD" id="cd00508">
    <property type="entry name" value="MopB_CT_Fdh-Nap-like"/>
    <property type="match status" value="1"/>
</dbReference>
<sequence length="553" mass="60269">MVGLATVFGAGGGTSSYAEVEATEVVVLWGSNAREAHPIYFHHVLQGVRNGAKLFVVDPRRTASAEFADLWLGLNIGTDVALSNTIAREIIHAGLANKEFVEGSTTGFVEYANSVEEWTLERGSQVTGVPADAIRELAHAYAKAGTAQLCWTLGITEHHNGVDNVLSLINLSLLCGHVGRTGAGLSPLRGQNNVQGGGDMGALPNKLPGFQDVVDDVARAKFDRLWGCTIPPENGWNLTQMFEAMERGDLRAVFVIGENPAQSEADGAHATHLLQNLDFLVVQDIFLTKTAQLADVVLPGSASWCESDGTVTNSERRVQRVRKAINSPGNARDDIRIILDLARELGHDWKYESSEQIWDELRSLSPMHAGMSYKRLADLGGIQWPCFSEDKLEPSFLHGRLWDKDPAKRGRLAPFSVVVDDPPVEATTPEFPLRLTTGRRLDSYNTGVQTRGFDSPLRFNETIDVSPEDAISLAIKEHEIVRVSSLRGSLEVPVRIDTSLRPGLVFMTMHSPDQVNTNLITIDATDPKSGTAEFKAAAVRIERLDARVPVAGE</sequence>
<dbReference type="Gene3D" id="3.40.228.10">
    <property type="entry name" value="Dimethylsulfoxide Reductase, domain 2"/>
    <property type="match status" value="1"/>
</dbReference>
<keyword evidence="2" id="KW-0408">Iron</keyword>
<dbReference type="AlphaFoldDB" id="A0A6J7UKZ4"/>
<dbReference type="EMBL" id="CAFBQV010000214">
    <property type="protein sequence ID" value="CAB5067264.1"/>
    <property type="molecule type" value="Genomic_DNA"/>
</dbReference>
<dbReference type="SUPFAM" id="SSF50692">
    <property type="entry name" value="ADC-like"/>
    <property type="match status" value="1"/>
</dbReference>
<keyword evidence="3" id="KW-0411">Iron-sulfur</keyword>
<evidence type="ECO:0000259" key="4">
    <source>
        <dbReference type="Pfam" id="PF00384"/>
    </source>
</evidence>
<reference evidence="6" key="1">
    <citation type="submission" date="2020-05" db="EMBL/GenBank/DDBJ databases">
        <authorList>
            <person name="Chiriac C."/>
            <person name="Salcher M."/>
            <person name="Ghai R."/>
            <person name="Kavagutti S V."/>
        </authorList>
    </citation>
    <scope>NUCLEOTIDE SEQUENCE</scope>
</reference>
<dbReference type="InterPro" id="IPR006657">
    <property type="entry name" value="MoPterin_dinucl-bd_dom"/>
</dbReference>
<keyword evidence="1" id="KW-0479">Metal-binding</keyword>
<dbReference type="PANTHER" id="PTHR43105">
    <property type="entry name" value="RESPIRATORY NITRATE REDUCTASE"/>
    <property type="match status" value="1"/>
</dbReference>
<dbReference type="InterPro" id="IPR006656">
    <property type="entry name" value="Mopterin_OxRdtase"/>
</dbReference>
<dbReference type="GO" id="GO:0046872">
    <property type="term" value="F:metal ion binding"/>
    <property type="evidence" value="ECO:0007669"/>
    <property type="project" value="UniProtKB-KW"/>
</dbReference>
<gene>
    <name evidence="6" type="ORF">UFOPK4345_01176</name>
</gene>
<name>A0A6J7UKZ4_9ZZZZ</name>
<dbReference type="GO" id="GO:0043546">
    <property type="term" value="F:molybdopterin cofactor binding"/>
    <property type="evidence" value="ECO:0007669"/>
    <property type="project" value="InterPro"/>
</dbReference>
<evidence type="ECO:0000256" key="3">
    <source>
        <dbReference type="ARBA" id="ARBA00023014"/>
    </source>
</evidence>
<dbReference type="Gene3D" id="2.40.40.20">
    <property type="match status" value="1"/>
</dbReference>
<dbReference type="InterPro" id="IPR050123">
    <property type="entry name" value="Prok_molybdopt-oxidoreductase"/>
</dbReference>
<organism evidence="6">
    <name type="scientific">freshwater metagenome</name>
    <dbReference type="NCBI Taxonomy" id="449393"/>
    <lineage>
        <taxon>unclassified sequences</taxon>
        <taxon>metagenomes</taxon>
        <taxon>ecological metagenomes</taxon>
    </lineage>
</organism>
<dbReference type="PANTHER" id="PTHR43105:SF10">
    <property type="entry name" value="NADH-QUINONE OXIDOREDUCTASE SUBUNIT G"/>
    <property type="match status" value="1"/>
</dbReference>
<dbReference type="Pfam" id="PF01568">
    <property type="entry name" value="Molydop_binding"/>
    <property type="match status" value="1"/>
</dbReference>
<dbReference type="SUPFAM" id="SSF53706">
    <property type="entry name" value="Formate dehydrogenase/DMSO reductase, domains 1-3"/>
    <property type="match status" value="1"/>
</dbReference>
<accession>A0A6J7UKZ4</accession>
<feature type="domain" description="Molybdopterin dinucleotide-binding" evidence="5">
    <location>
        <begin position="433"/>
        <end position="537"/>
    </location>
</feature>
<evidence type="ECO:0000259" key="5">
    <source>
        <dbReference type="Pfam" id="PF01568"/>
    </source>
</evidence>
<evidence type="ECO:0000256" key="1">
    <source>
        <dbReference type="ARBA" id="ARBA00022723"/>
    </source>
</evidence>
<evidence type="ECO:0000256" key="2">
    <source>
        <dbReference type="ARBA" id="ARBA00023004"/>
    </source>
</evidence>
<dbReference type="Pfam" id="PF00384">
    <property type="entry name" value="Molybdopterin"/>
    <property type="match status" value="1"/>
</dbReference>
<proteinExistence type="predicted"/>
<dbReference type="Gene3D" id="3.40.50.740">
    <property type="match status" value="1"/>
</dbReference>
<protein>
    <submittedName>
        <fullName evidence="6">Unannotated protein</fullName>
    </submittedName>
</protein>
<dbReference type="GO" id="GO:0022904">
    <property type="term" value="P:respiratory electron transport chain"/>
    <property type="evidence" value="ECO:0007669"/>
    <property type="project" value="TreeGrafter"/>
</dbReference>
<dbReference type="InterPro" id="IPR009010">
    <property type="entry name" value="Asp_de-COase-like_dom_sf"/>
</dbReference>
<dbReference type="GO" id="GO:0051536">
    <property type="term" value="F:iron-sulfur cluster binding"/>
    <property type="evidence" value="ECO:0007669"/>
    <property type="project" value="UniProtKB-KW"/>
</dbReference>
<feature type="domain" description="Molybdopterin oxidoreductase" evidence="4">
    <location>
        <begin position="14"/>
        <end position="343"/>
    </location>
</feature>
<dbReference type="GO" id="GO:0016020">
    <property type="term" value="C:membrane"/>
    <property type="evidence" value="ECO:0007669"/>
    <property type="project" value="TreeGrafter"/>
</dbReference>
<dbReference type="GO" id="GO:0003954">
    <property type="term" value="F:NADH dehydrogenase activity"/>
    <property type="evidence" value="ECO:0007669"/>
    <property type="project" value="TreeGrafter"/>
</dbReference>
<evidence type="ECO:0000313" key="6">
    <source>
        <dbReference type="EMBL" id="CAB5067264.1"/>
    </source>
</evidence>